<keyword evidence="2" id="KW-1185">Reference proteome</keyword>
<evidence type="ECO:0000313" key="2">
    <source>
        <dbReference type="Proteomes" id="UP000245535"/>
    </source>
</evidence>
<gene>
    <name evidence="1" type="ORF">BC781_10935</name>
</gene>
<sequence>MNDTYEILSLKKYFSFVSRQKNNTTLNTIYYVEELLKNYGTPPTQT</sequence>
<organism evidence="1 2">
    <name type="scientific">Sediminitomix flava</name>
    <dbReference type="NCBI Taxonomy" id="379075"/>
    <lineage>
        <taxon>Bacteria</taxon>
        <taxon>Pseudomonadati</taxon>
        <taxon>Bacteroidota</taxon>
        <taxon>Cytophagia</taxon>
        <taxon>Cytophagales</taxon>
        <taxon>Flammeovirgaceae</taxon>
        <taxon>Sediminitomix</taxon>
    </lineage>
</organism>
<dbReference type="EMBL" id="QGDO01000009">
    <property type="protein sequence ID" value="PWJ36021.1"/>
    <property type="molecule type" value="Genomic_DNA"/>
</dbReference>
<name>A0A315Z0K0_SEDFL</name>
<dbReference type="Proteomes" id="UP000245535">
    <property type="component" value="Unassembled WGS sequence"/>
</dbReference>
<protein>
    <submittedName>
        <fullName evidence="1">Uncharacterized protein</fullName>
    </submittedName>
</protein>
<proteinExistence type="predicted"/>
<evidence type="ECO:0000313" key="1">
    <source>
        <dbReference type="EMBL" id="PWJ36021.1"/>
    </source>
</evidence>
<dbReference type="AlphaFoldDB" id="A0A315Z0K0"/>
<reference evidence="1 2" key="1">
    <citation type="submission" date="2018-03" db="EMBL/GenBank/DDBJ databases">
        <title>Genomic Encyclopedia of Archaeal and Bacterial Type Strains, Phase II (KMG-II): from individual species to whole genera.</title>
        <authorList>
            <person name="Goeker M."/>
        </authorList>
    </citation>
    <scope>NUCLEOTIDE SEQUENCE [LARGE SCALE GENOMIC DNA]</scope>
    <source>
        <strain evidence="1 2">DSM 28229</strain>
    </source>
</reference>
<accession>A0A315Z0K0</accession>
<comment type="caution">
    <text evidence="1">The sequence shown here is derived from an EMBL/GenBank/DDBJ whole genome shotgun (WGS) entry which is preliminary data.</text>
</comment>